<keyword evidence="3" id="KW-1185">Reference proteome</keyword>
<proteinExistence type="predicted"/>
<reference evidence="3" key="1">
    <citation type="journal article" date="2020" name="Nat. Commun.">
        <title>Genome sequence of the cluster root forming white lupin.</title>
        <authorList>
            <person name="Hufnagel B."/>
            <person name="Marques A."/>
            <person name="Soriano A."/>
            <person name="Marques L."/>
            <person name="Divol F."/>
            <person name="Doumas P."/>
            <person name="Sallet E."/>
            <person name="Mancinotti D."/>
            <person name="Carrere S."/>
            <person name="Marande W."/>
            <person name="Arribat S."/>
            <person name="Keller J."/>
            <person name="Huneau C."/>
            <person name="Blein T."/>
            <person name="Aime D."/>
            <person name="Laguerre M."/>
            <person name="Taylor J."/>
            <person name="Schubert V."/>
            <person name="Nelson M."/>
            <person name="Geu-Flores F."/>
            <person name="Crespi M."/>
            <person name="Gallardo-Guerrero K."/>
            <person name="Delaux P.-M."/>
            <person name="Salse J."/>
            <person name="Berges H."/>
            <person name="Guyot R."/>
            <person name="Gouzy J."/>
            <person name="Peret B."/>
        </authorList>
    </citation>
    <scope>NUCLEOTIDE SEQUENCE [LARGE SCALE GENOMIC DNA]</scope>
    <source>
        <strain evidence="3">cv. Amiga</strain>
    </source>
</reference>
<comment type="caution">
    <text evidence="2">The sequence shown here is derived from an EMBL/GenBank/DDBJ whole genome shotgun (WGS) entry which is preliminary data.</text>
</comment>
<evidence type="ECO:0000256" key="1">
    <source>
        <dbReference type="SAM" id="Phobius"/>
    </source>
</evidence>
<accession>A0A6A4NKL7</accession>
<sequence>MYRNFKSIHGIYDVVKNIYNVNEHVLFYFTFIYLFSMLYSSSFPLLNYLACMLL</sequence>
<keyword evidence="1" id="KW-1133">Transmembrane helix</keyword>
<keyword evidence="1" id="KW-0812">Transmembrane</keyword>
<gene>
    <name evidence="2" type="ORF">Lalb_Chr19g0131221</name>
</gene>
<dbReference type="EMBL" id="WOCE01000019">
    <property type="protein sequence ID" value="KAE9592623.1"/>
    <property type="molecule type" value="Genomic_DNA"/>
</dbReference>
<evidence type="ECO:0000313" key="3">
    <source>
        <dbReference type="Proteomes" id="UP000447434"/>
    </source>
</evidence>
<protein>
    <submittedName>
        <fullName evidence="2">Uncharacterized protein</fullName>
    </submittedName>
</protein>
<evidence type="ECO:0000313" key="2">
    <source>
        <dbReference type="EMBL" id="KAE9592623.1"/>
    </source>
</evidence>
<keyword evidence="1" id="KW-0472">Membrane</keyword>
<dbReference type="Proteomes" id="UP000447434">
    <property type="component" value="Chromosome 19"/>
</dbReference>
<dbReference type="AlphaFoldDB" id="A0A6A4NKL7"/>
<name>A0A6A4NKL7_LUPAL</name>
<organism evidence="2 3">
    <name type="scientific">Lupinus albus</name>
    <name type="common">White lupine</name>
    <name type="synonym">Lupinus termis</name>
    <dbReference type="NCBI Taxonomy" id="3870"/>
    <lineage>
        <taxon>Eukaryota</taxon>
        <taxon>Viridiplantae</taxon>
        <taxon>Streptophyta</taxon>
        <taxon>Embryophyta</taxon>
        <taxon>Tracheophyta</taxon>
        <taxon>Spermatophyta</taxon>
        <taxon>Magnoliopsida</taxon>
        <taxon>eudicotyledons</taxon>
        <taxon>Gunneridae</taxon>
        <taxon>Pentapetalae</taxon>
        <taxon>rosids</taxon>
        <taxon>fabids</taxon>
        <taxon>Fabales</taxon>
        <taxon>Fabaceae</taxon>
        <taxon>Papilionoideae</taxon>
        <taxon>50 kb inversion clade</taxon>
        <taxon>genistoids sensu lato</taxon>
        <taxon>core genistoids</taxon>
        <taxon>Genisteae</taxon>
        <taxon>Lupinus</taxon>
    </lineage>
</organism>
<feature type="transmembrane region" description="Helical" evidence="1">
    <location>
        <begin position="25"/>
        <end position="50"/>
    </location>
</feature>